<evidence type="ECO:0000259" key="7">
    <source>
        <dbReference type="Pfam" id="PF22654"/>
    </source>
</evidence>
<dbReference type="InterPro" id="IPR054277">
    <property type="entry name" value="DUF7008"/>
</dbReference>
<dbReference type="RefSeq" id="WP_203778156.1">
    <property type="nucleotide sequence ID" value="NZ_BAAABO010000041.1"/>
</dbReference>
<evidence type="ECO:0000313" key="8">
    <source>
        <dbReference type="EMBL" id="GID80949.1"/>
    </source>
</evidence>
<keyword evidence="4" id="KW-0949">S-adenosyl-L-methionine</keyword>
<evidence type="ECO:0000256" key="5">
    <source>
        <dbReference type="ARBA" id="ARBA00047942"/>
    </source>
</evidence>
<dbReference type="PRINTS" id="PR00507">
    <property type="entry name" value="N12N6MTFRASE"/>
</dbReference>
<dbReference type="PANTHER" id="PTHR33841">
    <property type="entry name" value="DNA METHYLTRANSFERASE YEEA-RELATED"/>
    <property type="match status" value="1"/>
</dbReference>
<dbReference type="Pfam" id="PF22654">
    <property type="entry name" value="DUF7008"/>
    <property type="match status" value="1"/>
</dbReference>
<gene>
    <name evidence="8" type="ORF">Ade02nite_95900</name>
</gene>
<dbReference type="PANTHER" id="PTHR33841:SF1">
    <property type="entry name" value="DNA METHYLTRANSFERASE A"/>
    <property type="match status" value="1"/>
</dbReference>
<dbReference type="GO" id="GO:0032259">
    <property type="term" value="P:methylation"/>
    <property type="evidence" value="ECO:0007669"/>
    <property type="project" value="UniProtKB-KW"/>
</dbReference>
<feature type="domain" description="Type II methyltransferase M.TaqI-like" evidence="6">
    <location>
        <begin position="269"/>
        <end position="451"/>
    </location>
</feature>
<proteinExistence type="predicted"/>
<comment type="caution">
    <text evidence="8">The sequence shown here is derived from an EMBL/GenBank/DDBJ whole genome shotgun (WGS) entry which is preliminary data.</text>
</comment>
<dbReference type="InterPro" id="IPR050953">
    <property type="entry name" value="N4_N6_ade-DNA_methylase"/>
</dbReference>
<protein>
    <recommendedName>
        <fullName evidence="1">site-specific DNA-methyltransferase (adenine-specific)</fullName>
        <ecNumber evidence="1">2.1.1.72</ecNumber>
    </recommendedName>
</protein>
<dbReference type="SUPFAM" id="SSF53335">
    <property type="entry name" value="S-adenosyl-L-methionine-dependent methyltransferases"/>
    <property type="match status" value="1"/>
</dbReference>
<dbReference type="InterPro" id="IPR011639">
    <property type="entry name" value="MethylTrfase_TaqI-like_dom"/>
</dbReference>
<dbReference type="InterPro" id="IPR002052">
    <property type="entry name" value="DNA_methylase_N6_adenine_CS"/>
</dbReference>
<keyword evidence="3" id="KW-0808">Transferase</keyword>
<dbReference type="Pfam" id="PF07669">
    <property type="entry name" value="Eco57I"/>
    <property type="match status" value="1"/>
</dbReference>
<accession>A0ABQ3YLS7</accession>
<organism evidence="8 9">
    <name type="scientific">Paractinoplanes deccanensis</name>
    <dbReference type="NCBI Taxonomy" id="113561"/>
    <lineage>
        <taxon>Bacteria</taxon>
        <taxon>Bacillati</taxon>
        <taxon>Actinomycetota</taxon>
        <taxon>Actinomycetes</taxon>
        <taxon>Micromonosporales</taxon>
        <taxon>Micromonosporaceae</taxon>
        <taxon>Paractinoplanes</taxon>
    </lineage>
</organism>
<sequence length="1181" mass="132784">MAVSTGLTAALKKVVLDLEDDLRERVASQPDVAKAWDIEWKRAVSRERTAMSWQEWRDDRVTQAAVAWVLTTVFVRFCEDNRLLKPVWIAGPADRRQEALDAELAYFRAHPEDTDREWVLQAVEYLRNTKATQDLVESHSPLWTVSPSGQAAKKLVAFWRERTADGDLVWDLADPDLSTRFLGDLYQDLSEYAKKTFALLQTPEFVEEFILDQTMEPALAERPLEGFKLIDPTCGSGHFLLGAFRRLNDRWAAHAPGMEVQARVQETLNAIHGVDLNPFAVAIARFRLMLAALQAVDLRSLEQAPAFQFHVAAGDSLLHGRTQLALELPGVEDYDAGLSGFAYSSEDLAALRSILEPGRYDVVVGNPPYITVKDKKLNAAYRELYPTCKGTYALTVPFMERFFQLARAGVGDRPAGWTGQITSNSFMKREFGSRLIEEFLSRQDMRLVVDTSGAFIPGHGTPTLVLVGRRQAPATDTIKAVLGIRGEPGQPEVPADGLVWQEIVSNIGKSEFDGDFVSIAGLKRKVFARHPWSLSGGAAAGLSAQIENSSQASLAAKVETIGRTTHTGNDEAFFVPVESARVLRLGPDVVPVVLGEEVRDYGLTPANVTILPNDQAGSPKHLSSAAMRHLWRTRRSLETQLDFGLTKVERGLRWFDHSMFFPQRFQRPLSIAFAFVATHNHFVLDRGGKVFNRSAPVIKLPEGATEDDHLALLGVLNSSTACFWLKQNCHSKGSQSGTGGFMHDAWEEFYEFTGTTLKDFPLPDKLPNSRSRVLDDCARNLAATFDSTMGAASEPPSETNAQALREAITAMEARLAAEQEELDWEVYRSFGIIEEDLSFAEEAPGLRLGERAFEIALARKVASGTESTQWFARHGSIPITEIPAHWPQQYRELVQRRLDLIESNKFINLLERPEYKRRWASEPWEKRVEKALRAWLLDRLEARSYWFDAQGRPTARSVAQLADVVTRDADVVSVLQLWDGRKDRSVTQQLSALLETESVPFLAAYRLKDSGLRKREAWEHTWELQRREDKGEKVGEIPVPPKYTTADFRKQSWWQHRGKLDVPKERFILYPDAGRETDPTQLLGWAGWDHAQQALALNVVIAEREAEGWTDDRLVPLVAGLAELQPWVRQWHDETDDTYQLNLADYLDEQLRSRAHQVGMTPEQLGAWRPPAAGRGRRPKG</sequence>
<dbReference type="GO" id="GO:0008168">
    <property type="term" value="F:methyltransferase activity"/>
    <property type="evidence" value="ECO:0007669"/>
    <property type="project" value="UniProtKB-KW"/>
</dbReference>
<dbReference type="EMBL" id="BOMI01000212">
    <property type="protein sequence ID" value="GID80949.1"/>
    <property type="molecule type" value="Genomic_DNA"/>
</dbReference>
<name>A0ABQ3YLS7_9ACTN</name>
<comment type="catalytic activity">
    <reaction evidence="5">
        <text>a 2'-deoxyadenosine in DNA + S-adenosyl-L-methionine = an N(6)-methyl-2'-deoxyadenosine in DNA + S-adenosyl-L-homocysteine + H(+)</text>
        <dbReference type="Rhea" id="RHEA:15197"/>
        <dbReference type="Rhea" id="RHEA-COMP:12418"/>
        <dbReference type="Rhea" id="RHEA-COMP:12419"/>
        <dbReference type="ChEBI" id="CHEBI:15378"/>
        <dbReference type="ChEBI" id="CHEBI:57856"/>
        <dbReference type="ChEBI" id="CHEBI:59789"/>
        <dbReference type="ChEBI" id="CHEBI:90615"/>
        <dbReference type="ChEBI" id="CHEBI:90616"/>
        <dbReference type="EC" id="2.1.1.72"/>
    </reaction>
</comment>
<evidence type="ECO:0000256" key="4">
    <source>
        <dbReference type="ARBA" id="ARBA00022691"/>
    </source>
</evidence>
<evidence type="ECO:0000313" key="9">
    <source>
        <dbReference type="Proteomes" id="UP000609879"/>
    </source>
</evidence>
<keyword evidence="9" id="KW-1185">Reference proteome</keyword>
<evidence type="ECO:0000256" key="2">
    <source>
        <dbReference type="ARBA" id="ARBA00022603"/>
    </source>
</evidence>
<reference evidence="8 9" key="1">
    <citation type="submission" date="2021-01" db="EMBL/GenBank/DDBJ databases">
        <title>Whole genome shotgun sequence of Actinoplanes deccanensis NBRC 13994.</title>
        <authorList>
            <person name="Komaki H."/>
            <person name="Tamura T."/>
        </authorList>
    </citation>
    <scope>NUCLEOTIDE SEQUENCE [LARGE SCALE GENOMIC DNA]</scope>
    <source>
        <strain evidence="8 9">NBRC 13994</strain>
    </source>
</reference>
<evidence type="ECO:0000256" key="1">
    <source>
        <dbReference type="ARBA" id="ARBA00011900"/>
    </source>
</evidence>
<evidence type="ECO:0000259" key="6">
    <source>
        <dbReference type="Pfam" id="PF07669"/>
    </source>
</evidence>
<dbReference type="Gene3D" id="3.40.50.150">
    <property type="entry name" value="Vaccinia Virus protein VP39"/>
    <property type="match status" value="1"/>
</dbReference>
<dbReference type="Proteomes" id="UP000609879">
    <property type="component" value="Unassembled WGS sequence"/>
</dbReference>
<keyword evidence="2 8" id="KW-0489">Methyltransferase</keyword>
<evidence type="ECO:0000256" key="3">
    <source>
        <dbReference type="ARBA" id="ARBA00022679"/>
    </source>
</evidence>
<dbReference type="InterPro" id="IPR029063">
    <property type="entry name" value="SAM-dependent_MTases_sf"/>
</dbReference>
<dbReference type="EC" id="2.1.1.72" evidence="1"/>
<feature type="domain" description="DUF7008" evidence="7">
    <location>
        <begin position="817"/>
        <end position="1178"/>
    </location>
</feature>
<dbReference type="NCBIfam" id="NF033451">
    <property type="entry name" value="BREX_2_MTaseX"/>
    <property type="match status" value="1"/>
</dbReference>
<dbReference type="PROSITE" id="PS00092">
    <property type="entry name" value="N6_MTASE"/>
    <property type="match status" value="1"/>
</dbReference>